<keyword evidence="2" id="KW-0732">Signal</keyword>
<name>A0A4D4M905_STRAX</name>
<evidence type="ECO:0000256" key="2">
    <source>
        <dbReference type="SAM" id="SignalP"/>
    </source>
</evidence>
<comment type="caution">
    <text evidence="3">The sequence shown here is derived from an EMBL/GenBank/DDBJ whole genome shotgun (WGS) entry which is preliminary data.</text>
</comment>
<dbReference type="RefSeq" id="WP_037648403.1">
    <property type="nucleotide sequence ID" value="NZ_BAABTN010000015.1"/>
</dbReference>
<proteinExistence type="predicted"/>
<evidence type="ECO:0000313" key="6">
    <source>
        <dbReference type="Proteomes" id="UP000302139"/>
    </source>
</evidence>
<evidence type="ECO:0008006" key="7">
    <source>
        <dbReference type="Google" id="ProtNLM"/>
    </source>
</evidence>
<organism evidence="3 6">
    <name type="scientific">Streptomyces avermitilis</name>
    <dbReference type="NCBI Taxonomy" id="33903"/>
    <lineage>
        <taxon>Bacteria</taxon>
        <taxon>Bacillati</taxon>
        <taxon>Actinomycetota</taxon>
        <taxon>Actinomycetes</taxon>
        <taxon>Kitasatosporales</taxon>
        <taxon>Streptomycetaceae</taxon>
        <taxon>Streptomyces</taxon>
    </lineage>
</organism>
<dbReference type="Proteomes" id="UP000299211">
    <property type="component" value="Unassembled WGS sequence"/>
</dbReference>
<dbReference type="Proteomes" id="UP000302139">
    <property type="component" value="Unassembled WGS sequence"/>
</dbReference>
<feature type="compositionally biased region" description="Polar residues" evidence="1">
    <location>
        <begin position="58"/>
        <end position="75"/>
    </location>
</feature>
<evidence type="ECO:0000256" key="1">
    <source>
        <dbReference type="SAM" id="MobiDB-lite"/>
    </source>
</evidence>
<evidence type="ECO:0000313" key="3">
    <source>
        <dbReference type="EMBL" id="GDY68410.1"/>
    </source>
</evidence>
<accession>A0A4D4M905</accession>
<dbReference type="EMBL" id="BJHY01000001">
    <property type="protein sequence ID" value="GDY71217.1"/>
    <property type="molecule type" value="Genomic_DNA"/>
</dbReference>
<feature type="region of interest" description="Disordered" evidence="1">
    <location>
        <begin position="27"/>
        <end position="75"/>
    </location>
</feature>
<reference evidence="3 6" key="2">
    <citation type="submission" date="2019-04" db="EMBL/GenBank/DDBJ databases">
        <title>Draft genome sequences of Streptomyces avermitilis NBRC 14893.</title>
        <authorList>
            <person name="Komaki H."/>
            <person name="Tamura T."/>
            <person name="Hosoyama A."/>
        </authorList>
    </citation>
    <scope>NUCLEOTIDE SEQUENCE [LARGE SCALE GENOMIC DNA]</scope>
    <source>
        <strain evidence="3 6">NBRC 14893</strain>
    </source>
</reference>
<feature type="signal peptide" evidence="2">
    <location>
        <begin position="1"/>
        <end position="27"/>
    </location>
</feature>
<reference evidence="4 5" key="1">
    <citation type="submission" date="2019-04" db="EMBL/GenBank/DDBJ databases">
        <title>Draft genome sequences of Streptomyces avermitilis ATCC 31267.</title>
        <authorList>
            <person name="Komaki H."/>
            <person name="Tamura T."/>
            <person name="Hosoyama A."/>
        </authorList>
    </citation>
    <scope>NUCLEOTIDE SEQUENCE [LARGE SCALE GENOMIC DNA]</scope>
    <source>
        <strain evidence="4 5">ATCC 31267</strain>
    </source>
</reference>
<sequence>MRKAMRLSGLTLASLALVGASATAASADGQAGAGQLGQQPRSAHGHLDPPSDDANKCGNGTTTHPSGTSGDSQTAIVCGVNGPVNIHNEQGITPGLATAILGGIGGIIGGGG</sequence>
<evidence type="ECO:0000313" key="4">
    <source>
        <dbReference type="EMBL" id="GDY71217.1"/>
    </source>
</evidence>
<gene>
    <name evidence="3" type="ORF">SAV14893_078030</name>
    <name evidence="4" type="ORF">SAV31267_007020</name>
</gene>
<dbReference type="EMBL" id="BJHX01000001">
    <property type="protein sequence ID" value="GDY68410.1"/>
    <property type="molecule type" value="Genomic_DNA"/>
</dbReference>
<protein>
    <recommendedName>
        <fullName evidence="7">Secreted protein</fullName>
    </recommendedName>
</protein>
<feature type="chain" id="PRO_5038305854" description="Secreted protein" evidence="2">
    <location>
        <begin position="28"/>
        <end position="112"/>
    </location>
</feature>
<feature type="compositionally biased region" description="Basic and acidic residues" evidence="1">
    <location>
        <begin position="45"/>
        <end position="55"/>
    </location>
</feature>
<evidence type="ECO:0000313" key="5">
    <source>
        <dbReference type="Proteomes" id="UP000299211"/>
    </source>
</evidence>
<dbReference type="AlphaFoldDB" id="A0A4D4M905"/>